<gene>
    <name evidence="13" type="primary">atpF</name>
    <name evidence="15" type="ORF">US42_C0002G0042</name>
</gene>
<dbReference type="InterPro" id="IPR050059">
    <property type="entry name" value="ATP_synthase_B_chain"/>
</dbReference>
<evidence type="ECO:0000256" key="12">
    <source>
        <dbReference type="ARBA" id="ARBA00037847"/>
    </source>
</evidence>
<comment type="subunit">
    <text evidence="13">F-type ATPases have 2 components, F(1) - the catalytic core - and F(0) - the membrane proton channel. F(1) has five subunits: alpha(3), beta(3), gamma(1), delta(1), epsilon(1). F(0) has three main subunits: a(1), b(2) and c(10-14). The alpha and beta chains form an alternating ring which encloses part of the gamma chain. F(1) is attached to F(0) by a central stalk formed by the gamma and epsilon chains, while a peripheral stalk is formed by the delta and b chains.</text>
</comment>
<evidence type="ECO:0000256" key="5">
    <source>
        <dbReference type="ARBA" id="ARBA00022692"/>
    </source>
</evidence>
<comment type="caution">
    <text evidence="15">The sequence shown here is derived from an EMBL/GenBank/DDBJ whole genome shotgun (WGS) entry which is preliminary data.</text>
</comment>
<evidence type="ECO:0000256" key="10">
    <source>
        <dbReference type="ARBA" id="ARBA00023310"/>
    </source>
</evidence>
<keyword evidence="5 13" id="KW-0812">Transmembrane</keyword>
<keyword evidence="10 13" id="KW-0066">ATP synthesis</keyword>
<evidence type="ECO:0000256" key="7">
    <source>
        <dbReference type="ARBA" id="ARBA00022989"/>
    </source>
</evidence>
<comment type="subcellular location">
    <subcellularLocation>
        <location evidence="13">Cell membrane</location>
        <topology evidence="13">Single-pass membrane protein</topology>
    </subcellularLocation>
    <subcellularLocation>
        <location evidence="12">Endomembrane system</location>
        <topology evidence="12">Single-pass membrane protein</topology>
    </subcellularLocation>
</comment>
<dbReference type="CDD" id="cd06503">
    <property type="entry name" value="ATP-synt_Fo_b"/>
    <property type="match status" value="1"/>
</dbReference>
<dbReference type="GO" id="GO:0046961">
    <property type="term" value="F:proton-transporting ATPase activity, rotational mechanism"/>
    <property type="evidence" value="ECO:0007669"/>
    <property type="project" value="TreeGrafter"/>
</dbReference>
<evidence type="ECO:0000256" key="1">
    <source>
        <dbReference type="ARBA" id="ARBA00005513"/>
    </source>
</evidence>
<dbReference type="GO" id="GO:0046933">
    <property type="term" value="F:proton-transporting ATP synthase activity, rotational mechanism"/>
    <property type="evidence" value="ECO:0007669"/>
    <property type="project" value="UniProtKB-UniRule"/>
</dbReference>
<evidence type="ECO:0000256" key="4">
    <source>
        <dbReference type="ARBA" id="ARBA00022547"/>
    </source>
</evidence>
<dbReference type="STRING" id="1619046.US42_C0002G0042"/>
<organism evidence="15 16">
    <name type="scientific">Candidatus Magasanikbacteria bacterium GW2011_GWC2_37_14</name>
    <dbReference type="NCBI Taxonomy" id="1619046"/>
    <lineage>
        <taxon>Bacteria</taxon>
        <taxon>Candidatus Magasanikiibacteriota</taxon>
    </lineage>
</organism>
<reference evidence="15 16" key="1">
    <citation type="journal article" date="2015" name="Nature">
        <title>rRNA introns, odd ribosomes, and small enigmatic genomes across a large radiation of phyla.</title>
        <authorList>
            <person name="Brown C.T."/>
            <person name="Hug L.A."/>
            <person name="Thomas B.C."/>
            <person name="Sharon I."/>
            <person name="Castelle C.J."/>
            <person name="Singh A."/>
            <person name="Wilkins M.J."/>
            <person name="Williams K.H."/>
            <person name="Banfield J.F."/>
        </authorList>
    </citation>
    <scope>NUCLEOTIDE SEQUENCE [LARGE SCALE GENOMIC DNA]</scope>
</reference>
<dbReference type="InterPro" id="IPR028987">
    <property type="entry name" value="ATP_synth_B-like_membr_sf"/>
</dbReference>
<keyword evidence="8 13" id="KW-0406">Ion transport</keyword>
<evidence type="ECO:0000256" key="14">
    <source>
        <dbReference type="RuleBase" id="RU003848"/>
    </source>
</evidence>
<dbReference type="Gene3D" id="6.10.250.1580">
    <property type="match status" value="1"/>
</dbReference>
<evidence type="ECO:0000256" key="2">
    <source>
        <dbReference type="ARBA" id="ARBA00022448"/>
    </source>
</evidence>
<evidence type="ECO:0000256" key="11">
    <source>
        <dbReference type="ARBA" id="ARBA00025198"/>
    </source>
</evidence>
<dbReference type="SUPFAM" id="SSF81573">
    <property type="entry name" value="F1F0 ATP synthase subunit B, membrane domain"/>
    <property type="match status" value="1"/>
</dbReference>
<dbReference type="Proteomes" id="UP000034849">
    <property type="component" value="Unassembled WGS sequence"/>
</dbReference>
<dbReference type="NCBIfam" id="TIGR01144">
    <property type="entry name" value="ATP_synt_b"/>
    <property type="match status" value="1"/>
</dbReference>
<keyword evidence="6 13" id="KW-0375">Hydrogen ion transport</keyword>
<comment type="function">
    <text evidence="11 13">F(1)F(0) ATP synthase produces ATP from ADP in the presence of a proton or sodium gradient. F-type ATPases consist of two structural domains, F(1) containing the extramembraneous catalytic core and F(0) containing the membrane proton channel, linked together by a central stalk and a peripheral stalk. During catalysis, ATP synthesis in the catalytic domain of F(1) is coupled via a rotary mechanism of the central stalk subunits to proton translocation.</text>
</comment>
<dbReference type="EMBL" id="LBSX01000002">
    <property type="protein sequence ID" value="KKQ28087.1"/>
    <property type="molecule type" value="Genomic_DNA"/>
</dbReference>
<dbReference type="InterPro" id="IPR002146">
    <property type="entry name" value="ATP_synth_b/b'su_bac/chlpt"/>
</dbReference>
<evidence type="ECO:0000313" key="16">
    <source>
        <dbReference type="Proteomes" id="UP000034849"/>
    </source>
</evidence>
<comment type="similarity">
    <text evidence="1 13 14">Belongs to the ATPase B chain family.</text>
</comment>
<dbReference type="InterPro" id="IPR005864">
    <property type="entry name" value="ATP_synth_F0_bsu_bac"/>
</dbReference>
<proteinExistence type="inferred from homology"/>
<dbReference type="AlphaFoldDB" id="A0A0G0GDP0"/>
<feature type="transmembrane region" description="Helical" evidence="13">
    <location>
        <begin position="38"/>
        <end position="57"/>
    </location>
</feature>
<comment type="function">
    <text evidence="13">Component of the F(0) channel, it forms part of the peripheral stalk, linking F(1) to F(0).</text>
</comment>
<dbReference type="GO" id="GO:0005886">
    <property type="term" value="C:plasma membrane"/>
    <property type="evidence" value="ECO:0007669"/>
    <property type="project" value="UniProtKB-SubCell"/>
</dbReference>
<keyword evidence="3 13" id="KW-1003">Cell membrane</keyword>
<dbReference type="GO" id="GO:0045259">
    <property type="term" value="C:proton-transporting ATP synthase complex"/>
    <property type="evidence" value="ECO:0007669"/>
    <property type="project" value="UniProtKB-KW"/>
</dbReference>
<dbReference type="PANTHER" id="PTHR33445:SF1">
    <property type="entry name" value="ATP SYNTHASE SUBUNIT B"/>
    <property type="match status" value="1"/>
</dbReference>
<dbReference type="GO" id="GO:0012505">
    <property type="term" value="C:endomembrane system"/>
    <property type="evidence" value="ECO:0007669"/>
    <property type="project" value="UniProtKB-SubCell"/>
</dbReference>
<keyword evidence="7 13" id="KW-1133">Transmembrane helix</keyword>
<keyword evidence="2 13" id="KW-0813">Transport</keyword>
<evidence type="ECO:0000313" key="15">
    <source>
        <dbReference type="EMBL" id="KKQ28087.1"/>
    </source>
</evidence>
<dbReference type="Pfam" id="PF00430">
    <property type="entry name" value="ATP-synt_B"/>
    <property type="match status" value="1"/>
</dbReference>
<accession>A0A0G0GDP0</accession>
<evidence type="ECO:0000256" key="9">
    <source>
        <dbReference type="ARBA" id="ARBA00023136"/>
    </source>
</evidence>
<keyword evidence="4 13" id="KW-0138">CF(0)</keyword>
<evidence type="ECO:0000256" key="13">
    <source>
        <dbReference type="HAMAP-Rule" id="MF_01398"/>
    </source>
</evidence>
<evidence type="ECO:0000256" key="6">
    <source>
        <dbReference type="ARBA" id="ARBA00022781"/>
    </source>
</evidence>
<protein>
    <recommendedName>
        <fullName evidence="13">ATP synthase subunit b</fullName>
    </recommendedName>
    <alternativeName>
        <fullName evidence="13">ATP synthase F(0) sector subunit b</fullName>
    </alternativeName>
    <alternativeName>
        <fullName evidence="13">ATPase subunit I</fullName>
    </alternativeName>
    <alternativeName>
        <fullName evidence="13">F-type ATPase subunit b</fullName>
        <shortName evidence="13">F-ATPase subunit b</shortName>
    </alternativeName>
</protein>
<keyword evidence="9 13" id="KW-0472">Membrane</keyword>
<dbReference type="PANTHER" id="PTHR33445">
    <property type="entry name" value="ATP SYNTHASE SUBUNIT B', CHLOROPLASTIC"/>
    <property type="match status" value="1"/>
</dbReference>
<sequence>MNIIEIANASTEETVVEHTTTPNNESVAASLGLNGQLFVFQLINFAIVAGIVWFLILKPLTSKLEERKNIIDESLEKAKEVEANLIMSNEKFTEKISEAKAEGNKIITKATTDAEELAVSMKAKAKVEIENLVEQARGKIKDEKEEVMQGIKKETASLIMAVVEKVLNEKLTDKKDQQLIEESLKNLHK</sequence>
<evidence type="ECO:0000256" key="8">
    <source>
        <dbReference type="ARBA" id="ARBA00023065"/>
    </source>
</evidence>
<name>A0A0G0GDP0_9BACT</name>
<dbReference type="HAMAP" id="MF_01398">
    <property type="entry name" value="ATP_synth_b_bprime"/>
    <property type="match status" value="1"/>
</dbReference>
<evidence type="ECO:0000256" key="3">
    <source>
        <dbReference type="ARBA" id="ARBA00022475"/>
    </source>
</evidence>